<protein>
    <submittedName>
        <fullName evidence="1">Uncharacterized protein</fullName>
    </submittedName>
</protein>
<organism evidence="1 2">
    <name type="scientific">Claviceps africana</name>
    <dbReference type="NCBI Taxonomy" id="83212"/>
    <lineage>
        <taxon>Eukaryota</taxon>
        <taxon>Fungi</taxon>
        <taxon>Dikarya</taxon>
        <taxon>Ascomycota</taxon>
        <taxon>Pezizomycotina</taxon>
        <taxon>Sordariomycetes</taxon>
        <taxon>Hypocreomycetidae</taxon>
        <taxon>Hypocreales</taxon>
        <taxon>Clavicipitaceae</taxon>
        <taxon>Claviceps</taxon>
    </lineage>
</organism>
<dbReference type="AlphaFoldDB" id="A0A8K0NFB2"/>
<evidence type="ECO:0000313" key="1">
    <source>
        <dbReference type="EMBL" id="KAG5921498.1"/>
    </source>
</evidence>
<dbReference type="Proteomes" id="UP000811619">
    <property type="component" value="Unassembled WGS sequence"/>
</dbReference>
<dbReference type="OrthoDB" id="4971707at2759"/>
<comment type="caution">
    <text evidence="1">The sequence shown here is derived from an EMBL/GenBank/DDBJ whole genome shotgun (WGS) entry which is preliminary data.</text>
</comment>
<keyword evidence="2" id="KW-1185">Reference proteome</keyword>
<name>A0A8K0NFB2_9HYPO</name>
<evidence type="ECO:0000313" key="2">
    <source>
        <dbReference type="Proteomes" id="UP000811619"/>
    </source>
</evidence>
<sequence>MTQAERRKGLWLICPRLDASEYRDKLMGSVIKYPDLPTERRIPYRSTKLPRELVPDLDPKPVQVHSVRFWERNIRDATLKATISNVIDAFVDGAKERTSENMATVARVWHMDSPGEKFKDLLRHPQYFDELFELLRTNNGVGYFVTDIVTFVNLEETQLHGSARAAGVSAQVPVDPGTGVRVGAGARIGVVREQGYSACYEGEAIVFMGYRKIELVKVTGARARLRRMLQGQKHGLAVMDRADHWPEMTDLPHEGDGGIVNNFMGGGHSPTNELTEEERHQRETFDKIADELGMDPFFD</sequence>
<gene>
    <name evidence="1" type="ORF">E4U42_005834</name>
</gene>
<dbReference type="EMBL" id="SRPY01000560">
    <property type="protein sequence ID" value="KAG5921498.1"/>
    <property type="molecule type" value="Genomic_DNA"/>
</dbReference>
<accession>A0A8K0NFB2</accession>
<proteinExistence type="predicted"/>
<reference evidence="1" key="1">
    <citation type="journal article" date="2020" name="bioRxiv">
        <title>Whole genome comparisons of ergot fungi reveals the divergence and evolution of species within the genus Claviceps are the result of varying mechanisms driving genome evolution and host range expansion.</title>
        <authorList>
            <person name="Wyka S.A."/>
            <person name="Mondo S.J."/>
            <person name="Liu M."/>
            <person name="Dettman J."/>
            <person name="Nalam V."/>
            <person name="Broders K.D."/>
        </authorList>
    </citation>
    <scope>NUCLEOTIDE SEQUENCE</scope>
    <source>
        <strain evidence="1">CCC 489</strain>
    </source>
</reference>